<proteinExistence type="inferred from homology"/>
<reference evidence="3 4" key="1">
    <citation type="submission" date="2016-03" db="EMBL/GenBank/DDBJ databases">
        <authorList>
            <person name="Ploux O."/>
        </authorList>
    </citation>
    <scope>NUCLEOTIDE SEQUENCE [LARGE SCALE GENOMIC DNA]</scope>
    <source>
        <strain evidence="3 4">EC13</strain>
    </source>
</reference>
<dbReference type="InterPro" id="IPR013538">
    <property type="entry name" value="ASHA1/2-like_C"/>
</dbReference>
<evidence type="ECO:0000256" key="1">
    <source>
        <dbReference type="ARBA" id="ARBA00006817"/>
    </source>
</evidence>
<protein>
    <submittedName>
        <fullName evidence="3">Polyketide cyclase</fullName>
    </submittedName>
</protein>
<dbReference type="Pfam" id="PF08327">
    <property type="entry name" value="AHSA1"/>
    <property type="match status" value="1"/>
</dbReference>
<feature type="domain" description="Activator of Hsp90 ATPase homologue 1/2-like C-terminal" evidence="2">
    <location>
        <begin position="21"/>
        <end position="156"/>
    </location>
</feature>
<dbReference type="EMBL" id="LUKD01000001">
    <property type="protein sequence ID" value="KYG68708.1"/>
    <property type="molecule type" value="Genomic_DNA"/>
</dbReference>
<accession>A0A161PTP4</accession>
<dbReference type="OrthoDB" id="9805228at2"/>
<dbReference type="Gene3D" id="3.30.530.20">
    <property type="match status" value="1"/>
</dbReference>
<sequence length="160" mass="18273">MKVKKHPVNPELDLVLERVVDVPRHLVWKAWTTPELMKQWFAPRPWTTPQIRLDLYPGGAFNTTMKSPEGQEYPSQGCVLEVIENERLAFTSALSEGFRPTGESFMTAIITLEDHPQGTKYTAHAVHKNKEDRKTHEDMGFMTGWGICLDQLVELVKKGI</sequence>
<organism evidence="3 4">
    <name type="scientific">Bdellovibrio bacteriovorus</name>
    <dbReference type="NCBI Taxonomy" id="959"/>
    <lineage>
        <taxon>Bacteria</taxon>
        <taxon>Pseudomonadati</taxon>
        <taxon>Bdellovibrionota</taxon>
        <taxon>Bdellovibrionia</taxon>
        <taxon>Bdellovibrionales</taxon>
        <taxon>Pseudobdellovibrionaceae</taxon>
        <taxon>Bdellovibrio</taxon>
    </lineage>
</organism>
<evidence type="ECO:0000313" key="4">
    <source>
        <dbReference type="Proteomes" id="UP000075799"/>
    </source>
</evidence>
<gene>
    <name evidence="3" type="ORF">AZI87_05615</name>
</gene>
<comment type="caution">
    <text evidence="3">The sequence shown here is derived from an EMBL/GenBank/DDBJ whole genome shotgun (WGS) entry which is preliminary data.</text>
</comment>
<comment type="similarity">
    <text evidence="1">Belongs to the AHA1 family.</text>
</comment>
<dbReference type="InterPro" id="IPR023393">
    <property type="entry name" value="START-like_dom_sf"/>
</dbReference>
<dbReference type="AlphaFoldDB" id="A0A161PTP4"/>
<dbReference type="Proteomes" id="UP000075799">
    <property type="component" value="Unassembled WGS sequence"/>
</dbReference>
<dbReference type="SUPFAM" id="SSF55961">
    <property type="entry name" value="Bet v1-like"/>
    <property type="match status" value="1"/>
</dbReference>
<name>A0A161PTP4_BDEBC</name>
<evidence type="ECO:0000313" key="3">
    <source>
        <dbReference type="EMBL" id="KYG68708.1"/>
    </source>
</evidence>
<evidence type="ECO:0000259" key="2">
    <source>
        <dbReference type="Pfam" id="PF08327"/>
    </source>
</evidence>
<dbReference type="RefSeq" id="WP_063205402.1">
    <property type="nucleotide sequence ID" value="NZ_LUKD01000001.1"/>
</dbReference>
<dbReference type="CDD" id="cd08896">
    <property type="entry name" value="SRPBCC_CalC_Aha1-like_3"/>
    <property type="match status" value="1"/>
</dbReference>